<evidence type="ECO:0000313" key="2">
    <source>
        <dbReference type="Proteomes" id="UP001162992"/>
    </source>
</evidence>
<reference evidence="2" key="1">
    <citation type="journal article" date="2024" name="Proc. Natl. Acad. Sci. U.S.A.">
        <title>Extraordinary preservation of gene collinearity over three hundred million years revealed in homosporous lycophytes.</title>
        <authorList>
            <person name="Li C."/>
            <person name="Wickell D."/>
            <person name="Kuo L.Y."/>
            <person name="Chen X."/>
            <person name="Nie B."/>
            <person name="Liao X."/>
            <person name="Peng D."/>
            <person name="Ji J."/>
            <person name="Jenkins J."/>
            <person name="Williams M."/>
            <person name="Shu S."/>
            <person name="Plott C."/>
            <person name="Barry K."/>
            <person name="Rajasekar S."/>
            <person name="Grimwood J."/>
            <person name="Han X."/>
            <person name="Sun S."/>
            <person name="Hou Z."/>
            <person name="He W."/>
            <person name="Dai G."/>
            <person name="Sun C."/>
            <person name="Schmutz J."/>
            <person name="Leebens-Mack J.H."/>
            <person name="Li F.W."/>
            <person name="Wang L."/>
        </authorList>
    </citation>
    <scope>NUCLEOTIDE SEQUENCE [LARGE SCALE GENOMIC DNA]</scope>
    <source>
        <strain evidence="2">cv. PW_Plant_1</strain>
    </source>
</reference>
<organism evidence="1 2">
    <name type="scientific">Diphasiastrum complanatum</name>
    <name type="common">Issler's clubmoss</name>
    <name type="synonym">Lycopodium complanatum</name>
    <dbReference type="NCBI Taxonomy" id="34168"/>
    <lineage>
        <taxon>Eukaryota</taxon>
        <taxon>Viridiplantae</taxon>
        <taxon>Streptophyta</taxon>
        <taxon>Embryophyta</taxon>
        <taxon>Tracheophyta</taxon>
        <taxon>Lycopodiopsida</taxon>
        <taxon>Lycopodiales</taxon>
        <taxon>Lycopodiaceae</taxon>
        <taxon>Lycopodioideae</taxon>
        <taxon>Diphasiastrum</taxon>
    </lineage>
</organism>
<sequence length="131" mass="15675">MGQKFRFPSLTQATTKFRLPLVGEDKISDGNVKPSSKRIRWKDSNVFRRLKRFNFRKLKLSRPRVRKISPILLLNKIRDVYLRIMPSFAASTKRNYHHIVSGNHMSIPPVADYCQLHRDEDDYQFHRLHIW</sequence>
<accession>A0ACC2B1P2</accession>
<proteinExistence type="predicted"/>
<dbReference type="EMBL" id="CM055109">
    <property type="protein sequence ID" value="KAJ7523699.1"/>
    <property type="molecule type" value="Genomic_DNA"/>
</dbReference>
<comment type="caution">
    <text evidence="1">The sequence shown here is derived from an EMBL/GenBank/DDBJ whole genome shotgun (WGS) entry which is preliminary data.</text>
</comment>
<dbReference type="Proteomes" id="UP001162992">
    <property type="component" value="Chromosome 18"/>
</dbReference>
<name>A0ACC2B1P2_DIPCM</name>
<keyword evidence="2" id="KW-1185">Reference proteome</keyword>
<protein>
    <submittedName>
        <fullName evidence="1">Uncharacterized protein</fullName>
    </submittedName>
</protein>
<gene>
    <name evidence="1" type="ORF">O6H91_18G058800</name>
</gene>
<evidence type="ECO:0000313" key="1">
    <source>
        <dbReference type="EMBL" id="KAJ7523699.1"/>
    </source>
</evidence>